<dbReference type="Gene3D" id="3.30.420.40">
    <property type="match status" value="2"/>
</dbReference>
<organism evidence="5 6">
    <name type="scientific">Anaeromassilibacillus senegalensis</name>
    <dbReference type="NCBI Taxonomy" id="1673717"/>
    <lineage>
        <taxon>Bacteria</taxon>
        <taxon>Bacillati</taxon>
        <taxon>Bacillota</taxon>
        <taxon>Clostridia</taxon>
        <taxon>Eubacteriales</taxon>
        <taxon>Acutalibacteraceae</taxon>
        <taxon>Anaeromassilibacillus</taxon>
    </lineage>
</organism>
<comment type="similarity">
    <text evidence="2">Belongs to the ROK (NagC/XylR) family.</text>
</comment>
<dbReference type="PANTHER" id="PTHR18964">
    <property type="entry name" value="ROK (REPRESSOR, ORF, KINASE) FAMILY"/>
    <property type="match status" value="1"/>
</dbReference>
<dbReference type="Gene3D" id="1.10.10.10">
    <property type="entry name" value="Winged helix-like DNA-binding domain superfamily/Winged helix DNA-binding domain"/>
    <property type="match status" value="1"/>
</dbReference>
<evidence type="ECO:0000313" key="6">
    <source>
        <dbReference type="Proteomes" id="UP001298681"/>
    </source>
</evidence>
<dbReference type="Pfam" id="PF00480">
    <property type="entry name" value="ROK"/>
    <property type="match status" value="1"/>
</dbReference>
<evidence type="ECO:0000256" key="3">
    <source>
        <dbReference type="ARBA" id="ARBA00022629"/>
    </source>
</evidence>
<gene>
    <name evidence="5" type="ORF">L0P57_05950</name>
</gene>
<dbReference type="Pfam" id="PF12802">
    <property type="entry name" value="MarR_2"/>
    <property type="match status" value="1"/>
</dbReference>
<name>A0ABS9MI44_9FIRM</name>
<keyword evidence="3" id="KW-0119">Carbohydrate metabolism</keyword>
<dbReference type="PANTHER" id="PTHR18964:SF149">
    <property type="entry name" value="BIFUNCTIONAL UDP-N-ACETYLGLUCOSAMINE 2-EPIMERASE_N-ACETYLMANNOSAMINE KINASE"/>
    <property type="match status" value="1"/>
</dbReference>
<dbReference type="SUPFAM" id="SSF53067">
    <property type="entry name" value="Actin-like ATPase domain"/>
    <property type="match status" value="1"/>
</dbReference>
<dbReference type="SUPFAM" id="SSF46785">
    <property type="entry name" value="Winged helix' DNA-binding domain"/>
    <property type="match status" value="1"/>
</dbReference>
<dbReference type="RefSeq" id="WP_237966642.1">
    <property type="nucleotide sequence ID" value="NZ_JAKNHQ010000006.1"/>
</dbReference>
<dbReference type="InterPro" id="IPR000600">
    <property type="entry name" value="ROK"/>
</dbReference>
<dbReference type="InterPro" id="IPR036388">
    <property type="entry name" value="WH-like_DNA-bd_sf"/>
</dbReference>
<evidence type="ECO:0000256" key="1">
    <source>
        <dbReference type="ARBA" id="ARBA00002486"/>
    </source>
</evidence>
<dbReference type="InterPro" id="IPR043129">
    <property type="entry name" value="ATPase_NBD"/>
</dbReference>
<dbReference type="InterPro" id="IPR000835">
    <property type="entry name" value="HTH_MarR-typ"/>
</dbReference>
<dbReference type="Proteomes" id="UP001298681">
    <property type="component" value="Unassembled WGS sequence"/>
</dbReference>
<keyword evidence="6" id="KW-1185">Reference proteome</keyword>
<dbReference type="EMBL" id="JAKNHQ010000006">
    <property type="protein sequence ID" value="MCG4610474.1"/>
    <property type="molecule type" value="Genomic_DNA"/>
</dbReference>
<accession>A0ABS9MI44</accession>
<evidence type="ECO:0000259" key="4">
    <source>
        <dbReference type="Pfam" id="PF12802"/>
    </source>
</evidence>
<dbReference type="InterPro" id="IPR036390">
    <property type="entry name" value="WH_DNA-bd_sf"/>
</dbReference>
<sequence length="401" mass="43813">MTKKTGMNNQNLKYRNRGLLLRLLCTHDGISRIQLAQRTGLTKMTVSNIIAGLMEQGYVIECAPERNAGVGRNPITLDIAPNAPKILGVQLGREGVTAVLFDLKLRILKKEEEVFGQEDTPSILQKLFRAVDRIRLQEERILGCGVSVVGPLDVESGMVLNPPNFFGVSNLPLRHLLAEHTGLPVELNNDMNCAALGEKLFGAGREFHNFLYVGLSTGIGSGIIENDGLYQNSSGFAGELGHTSIDCNGPACSCGNRGCLEEYVGMPVIEARLREATGVADNFAGYCGRADDPRVDAVLSDVIEKITRALVNAVNLLNPQAILIGHNGTHLPARYLEQMERELNRRKFSQDYLKIKVKKSRFGMDSSLYGSGCLSLRRLFEDGRVEGHEEAAFAQSTASQA</sequence>
<comment type="caution">
    <text evidence="5">The sequence shown here is derived from an EMBL/GenBank/DDBJ whole genome shotgun (WGS) entry which is preliminary data.</text>
</comment>
<proteinExistence type="inferred from homology"/>
<comment type="function">
    <text evidence="1">Transcriptional repressor of xylose-utilizing enzymes.</text>
</comment>
<evidence type="ECO:0000256" key="2">
    <source>
        <dbReference type="ARBA" id="ARBA00006479"/>
    </source>
</evidence>
<protein>
    <submittedName>
        <fullName evidence="5">ROK family transcriptional regulator</fullName>
    </submittedName>
</protein>
<reference evidence="5 6" key="1">
    <citation type="submission" date="2022-01" db="EMBL/GenBank/DDBJ databases">
        <title>Collection of gut derived symbiotic bacterial strains cultured from healthy donors.</title>
        <authorList>
            <person name="Lin H."/>
            <person name="Kohout C."/>
            <person name="Waligurski E."/>
            <person name="Pamer E.G."/>
        </authorList>
    </citation>
    <scope>NUCLEOTIDE SEQUENCE [LARGE SCALE GENOMIC DNA]</scope>
    <source>
        <strain evidence="5 6">DFI.7.58</strain>
    </source>
</reference>
<keyword evidence="3" id="KW-0859">Xylose metabolism</keyword>
<evidence type="ECO:0000313" key="5">
    <source>
        <dbReference type="EMBL" id="MCG4610474.1"/>
    </source>
</evidence>
<dbReference type="CDD" id="cd24059">
    <property type="entry name" value="ASKHA_NBD_ROK_TM1224-like"/>
    <property type="match status" value="1"/>
</dbReference>
<feature type="domain" description="HTH marR-type" evidence="4">
    <location>
        <begin position="19"/>
        <end position="62"/>
    </location>
</feature>